<dbReference type="Proteomes" id="UP001065298">
    <property type="component" value="Chromosome 4"/>
</dbReference>
<organism evidence="1 2">
    <name type="scientific">Fusarium keratoplasticum</name>
    <dbReference type="NCBI Taxonomy" id="1328300"/>
    <lineage>
        <taxon>Eukaryota</taxon>
        <taxon>Fungi</taxon>
        <taxon>Dikarya</taxon>
        <taxon>Ascomycota</taxon>
        <taxon>Pezizomycotina</taxon>
        <taxon>Sordariomycetes</taxon>
        <taxon>Hypocreomycetidae</taxon>
        <taxon>Hypocreales</taxon>
        <taxon>Nectriaceae</taxon>
        <taxon>Fusarium</taxon>
        <taxon>Fusarium solani species complex</taxon>
    </lineage>
</organism>
<keyword evidence="2" id="KW-1185">Reference proteome</keyword>
<evidence type="ECO:0000313" key="1">
    <source>
        <dbReference type="EMBL" id="KAI8670868.1"/>
    </source>
</evidence>
<evidence type="ECO:0000313" key="2">
    <source>
        <dbReference type="Proteomes" id="UP001065298"/>
    </source>
</evidence>
<reference evidence="1" key="1">
    <citation type="submission" date="2022-06" db="EMBL/GenBank/DDBJ databases">
        <title>Fusarium solani species complex genomes reveal bases of compartmentalisation and animal pathogenesis.</title>
        <authorList>
            <person name="Tsai I.J."/>
        </authorList>
    </citation>
    <scope>NUCLEOTIDE SEQUENCE</scope>
    <source>
        <strain evidence="1">Fu6.1</strain>
    </source>
</reference>
<sequence>MLPLRRRGRFYTIISIFLVFILYRFLQNSWARSAEYNAIQQPPVPPPVAQPPPVEGSKEAFEPAVVPPVVELPNSEGKGSDSIPEPAVPQGDSNLPAKVETGEDKTLPESIEAINEKVEAAGKTLPEAEKTVPDAEKPAQENAQGQANAGTEGVKKPEEQTSPEMPPLQVKDPPVTADNPDQPRVNVDGSKIHWTKPKENFPLPAESIIPIPTGTAPDMNRIQFDFQLEDEGTRKVRLERRQRVKAELVRAWAGYRKYAFMHDELLPLSMGFRETFGGWGATLVDSLDTLWIADMKEEFDEAANAVAKIDFTYTDRNDIPVFETTIRYLGGLIGAYDVSGGPNGNYKILLDKAVELAEILMGAFDTPNRMPLLYYRWRAPYSSQPHRASVVSIAELASLSMEFTRLAQLTGEAKYYDAVARITNALVKMQEDGTEIPGLFPEKINASGCNKTAATLKQTLSKEAQGQVEGADLTKQPQGFIPGDDKQQADAVTPAQLPQADSRWEDKLRRRDAPPALPVLGEPYKVEEQEESKPVTNQPPPLAADGTSLNWECEPQGLVPGSYAYGQFHMGGAQDSAYEYFAKQYLLLNGLEPKYRKLYEDTIDAINEWLLYRPMVKEDGWDVFFTGKMTTSKKGDSEWSKSYEMTHLTCFIGGMYGLGGKIFGRDGDIDKAKKLTDGCVWAYQSTPTGLMPEYAHLVACPALEKCPFNESTWYEDLDPSLEWRQNQLTKWEKGEEQQKLVEKAAPEVAKEVAPEPLIPGKAAPEAARAADSEAVVPKAKAVEESVDLSIGAEPLIPQPKEVKKATDPLVPQPKENAAAEKPEEQPHRPDDLSTGSEPVVKAEGAPAAGEGLSKPVKRAGIPMPELDRSMEEDDSEFGSELPDSLKAKLGLNKDETEKTEKTESSQAESDKKPEAAQEGASTTGGQPPSVPDSFANRHAEQVAAPNNQPPEKPLSHEEFVKAKLEREKLPPGYTDIINKSYILRPEAIESVWYMYRITGDTTWMDKGWKMFQATVTATRTEFANSAIDDVLNNSEPGLKDEMESFWIAETLKYYLLLFSEPSLISLDEWVLNTEAHPFKRPS</sequence>
<comment type="caution">
    <text evidence="1">The sequence shown here is derived from an EMBL/GenBank/DDBJ whole genome shotgun (WGS) entry which is preliminary data.</text>
</comment>
<proteinExistence type="predicted"/>
<gene>
    <name evidence="1" type="ORF">NCS57_00559900</name>
</gene>
<name>A0ACC0QZH8_9HYPO</name>
<protein>
    <submittedName>
        <fullName evidence="1">Alpha-1,2-Mannosidase</fullName>
    </submittedName>
</protein>
<dbReference type="EMBL" id="CM046506">
    <property type="protein sequence ID" value="KAI8670868.1"/>
    <property type="molecule type" value="Genomic_DNA"/>
</dbReference>
<accession>A0ACC0QZH8</accession>